<accession>A0A9N9P7Y8</accession>
<dbReference type="PANTHER" id="PTHR46880">
    <property type="entry name" value="RAS-ASSOCIATING DOMAIN-CONTAINING PROTEIN"/>
    <property type="match status" value="1"/>
</dbReference>
<dbReference type="OrthoDB" id="10000786at2759"/>
<dbReference type="EMBL" id="CAJVQA010040514">
    <property type="protein sequence ID" value="CAG8813107.1"/>
    <property type="molecule type" value="Genomic_DNA"/>
</dbReference>
<dbReference type="SUPFAM" id="SSF53098">
    <property type="entry name" value="Ribonuclease H-like"/>
    <property type="match status" value="1"/>
</dbReference>
<dbReference type="InterPro" id="IPR012337">
    <property type="entry name" value="RNaseH-like_sf"/>
</dbReference>
<dbReference type="PANTHER" id="PTHR46880:SF5">
    <property type="entry name" value="DUF4371 DOMAIN-CONTAINING PROTEIN"/>
    <property type="match status" value="1"/>
</dbReference>
<evidence type="ECO:0000313" key="2">
    <source>
        <dbReference type="Proteomes" id="UP000789759"/>
    </source>
</evidence>
<evidence type="ECO:0000313" key="1">
    <source>
        <dbReference type="EMBL" id="CAG8813107.1"/>
    </source>
</evidence>
<proteinExistence type="predicted"/>
<protein>
    <submittedName>
        <fullName evidence="1">24986_t:CDS:1</fullName>
    </submittedName>
</protein>
<keyword evidence="2" id="KW-1185">Reference proteome</keyword>
<sequence>MINESNTITASKNLAIISKHISKNVPVYHYLDMIKLTEETANAIVKELNIFIYAKNLPINRLMNMKSDRESIMLGCNNGVAAQLKQQNLYLIEIHCISHRLALANEDTAASISYLSNYNNIVRNLYSYFSKSYIRIAHLKMVEKNLEKPELHLLKIITTRWLLLSNVVSNLHRIINSVI</sequence>
<name>A0A9N9P7Y8_9GLOM</name>
<gene>
    <name evidence="1" type="ORF">CPELLU_LOCUS18874</name>
</gene>
<reference evidence="1" key="1">
    <citation type="submission" date="2021-06" db="EMBL/GenBank/DDBJ databases">
        <authorList>
            <person name="Kallberg Y."/>
            <person name="Tangrot J."/>
            <person name="Rosling A."/>
        </authorList>
    </citation>
    <scope>NUCLEOTIDE SEQUENCE</scope>
    <source>
        <strain evidence="1">FL966</strain>
    </source>
</reference>
<dbReference type="Proteomes" id="UP000789759">
    <property type="component" value="Unassembled WGS sequence"/>
</dbReference>
<organism evidence="1 2">
    <name type="scientific">Cetraspora pellucida</name>
    <dbReference type="NCBI Taxonomy" id="1433469"/>
    <lineage>
        <taxon>Eukaryota</taxon>
        <taxon>Fungi</taxon>
        <taxon>Fungi incertae sedis</taxon>
        <taxon>Mucoromycota</taxon>
        <taxon>Glomeromycotina</taxon>
        <taxon>Glomeromycetes</taxon>
        <taxon>Diversisporales</taxon>
        <taxon>Gigasporaceae</taxon>
        <taxon>Cetraspora</taxon>
    </lineage>
</organism>
<comment type="caution">
    <text evidence="1">The sequence shown here is derived from an EMBL/GenBank/DDBJ whole genome shotgun (WGS) entry which is preliminary data.</text>
</comment>
<dbReference type="AlphaFoldDB" id="A0A9N9P7Y8"/>